<dbReference type="InterPro" id="IPR000335">
    <property type="entry name" value="Bleomycin-R"/>
</dbReference>
<dbReference type="GO" id="GO:0046677">
    <property type="term" value="P:response to antibiotic"/>
    <property type="evidence" value="ECO:0007669"/>
    <property type="project" value="UniProtKB-KW"/>
</dbReference>
<evidence type="ECO:0000313" key="2">
    <source>
        <dbReference type="EMBL" id="SPD87922.1"/>
    </source>
</evidence>
<gene>
    <name evidence="2" type="ORF">MPLG2_2892</name>
</gene>
<dbReference type="KEGG" id="mgg:MPLG2_2892"/>
<keyword evidence="3" id="KW-1185">Reference proteome</keyword>
<organism evidence="2 3">
    <name type="scientific">Micropruina glycogenica</name>
    <dbReference type="NCBI Taxonomy" id="75385"/>
    <lineage>
        <taxon>Bacteria</taxon>
        <taxon>Bacillati</taxon>
        <taxon>Actinomycetota</taxon>
        <taxon>Actinomycetes</taxon>
        <taxon>Propionibacteriales</taxon>
        <taxon>Nocardioidaceae</taxon>
        <taxon>Micropruina</taxon>
    </lineage>
</organism>
<sequence length="114" mass="12774">MIQVVPILRVTDVDASLAWWQQLGFVHDFTHRYGGGTTHRFMGIRRDGADVFLSENVADATAPALVFVWVPDVDVIARRFGVEVEQHPWARDFEVVDPDGNRVRVGTKEVGQSA</sequence>
<reference evidence="2 3" key="1">
    <citation type="submission" date="2018-02" db="EMBL/GenBank/DDBJ databases">
        <authorList>
            <person name="Cohen D.B."/>
            <person name="Kent A.D."/>
        </authorList>
    </citation>
    <scope>NUCLEOTIDE SEQUENCE [LARGE SCALE GENOMIC DNA]</scope>
    <source>
        <strain evidence="2">1</strain>
    </source>
</reference>
<dbReference type="OrthoDB" id="9798201at2"/>
<dbReference type="Proteomes" id="UP000238164">
    <property type="component" value="Chromosome 1"/>
</dbReference>
<accession>A0A2N9JK13</accession>
<dbReference type="RefSeq" id="WP_105186545.1">
    <property type="nucleotide sequence ID" value="NZ_BAAAGO010000008.1"/>
</dbReference>
<dbReference type="EMBL" id="LT985188">
    <property type="protein sequence ID" value="SPD87922.1"/>
    <property type="molecule type" value="Genomic_DNA"/>
</dbReference>
<protein>
    <submittedName>
        <fullName evidence="2">Glyoxalase</fullName>
    </submittedName>
</protein>
<name>A0A2N9JK13_9ACTN</name>
<evidence type="ECO:0000313" key="3">
    <source>
        <dbReference type="Proteomes" id="UP000238164"/>
    </source>
</evidence>
<dbReference type="AlphaFoldDB" id="A0A2N9JK13"/>
<proteinExistence type="predicted"/>
<dbReference type="InterPro" id="IPR029068">
    <property type="entry name" value="Glyas_Bleomycin-R_OHBP_Dase"/>
</dbReference>
<keyword evidence="1" id="KW-0046">Antibiotic resistance</keyword>
<evidence type="ECO:0000256" key="1">
    <source>
        <dbReference type="ARBA" id="ARBA00023251"/>
    </source>
</evidence>
<dbReference type="SUPFAM" id="SSF54593">
    <property type="entry name" value="Glyoxalase/Bleomycin resistance protein/Dihydroxybiphenyl dioxygenase"/>
    <property type="match status" value="1"/>
</dbReference>
<dbReference type="Gene3D" id="3.10.180.10">
    <property type="entry name" value="2,3-Dihydroxybiphenyl 1,2-Dioxygenase, domain 1"/>
    <property type="match status" value="1"/>
</dbReference>
<dbReference type="Pfam" id="PF19581">
    <property type="entry name" value="Glyoxalase_7"/>
    <property type="match status" value="1"/>
</dbReference>